<dbReference type="AlphaFoldDB" id="A0A2V5I5L8"/>
<organism evidence="3 4">
    <name type="scientific">Aspergillus indologenus CBS 114.80</name>
    <dbReference type="NCBI Taxonomy" id="1450541"/>
    <lineage>
        <taxon>Eukaryota</taxon>
        <taxon>Fungi</taxon>
        <taxon>Dikarya</taxon>
        <taxon>Ascomycota</taxon>
        <taxon>Pezizomycotina</taxon>
        <taxon>Eurotiomycetes</taxon>
        <taxon>Eurotiomycetidae</taxon>
        <taxon>Eurotiales</taxon>
        <taxon>Aspergillaceae</taxon>
        <taxon>Aspergillus</taxon>
        <taxon>Aspergillus subgen. Circumdati</taxon>
    </lineage>
</organism>
<dbReference type="EMBL" id="KZ825497">
    <property type="protein sequence ID" value="PYI32028.1"/>
    <property type="molecule type" value="Genomic_DNA"/>
</dbReference>
<evidence type="ECO:0000256" key="2">
    <source>
        <dbReference type="RuleBase" id="RU000501"/>
    </source>
</evidence>
<keyword evidence="2" id="KW-0570">Pentose shunt</keyword>
<keyword evidence="1" id="KW-0704">Schiff base</keyword>
<dbReference type="Pfam" id="PF00923">
    <property type="entry name" value="TAL_FSA"/>
    <property type="match status" value="1"/>
</dbReference>
<sequence>MQSTQINLLDYLRARTQVDLDTFDVTGMGLPMMLRVVLDKAIELAASLHPKYPTVTREELTIEIGAILLAIDVRPFVTGNIHLMVNPNYAYYQRRTVEAAKRLHRLFHEIDPDFDPSRLVLKVAATWEGLQACRELRYSRIQTLATTLFTMEQAVLAGEAGCVSISPFVHELKAIFEPSYKGADPLLPLCVQAQQWYRQESLPTKVKACATIGLNEILQLAGVAAFTLVPDDLKLLQSSHKEVDKVQSLSLFQDREAMQDKLAYPSYINDEAGYRLAFARVEEGRAQLKLGQAINIFCDFQTKAEQLVRDATRA</sequence>
<dbReference type="Gene3D" id="3.20.20.70">
    <property type="entry name" value="Aldolase class I"/>
    <property type="match status" value="1"/>
</dbReference>
<evidence type="ECO:0000313" key="3">
    <source>
        <dbReference type="EMBL" id="PYI32028.1"/>
    </source>
</evidence>
<accession>A0A2V5I5L8</accession>
<dbReference type="Proteomes" id="UP000248817">
    <property type="component" value="Unassembled WGS sequence"/>
</dbReference>
<dbReference type="EC" id="2.2.1.2" evidence="2"/>
<dbReference type="SUPFAM" id="SSF51569">
    <property type="entry name" value="Aldolase"/>
    <property type="match status" value="1"/>
</dbReference>
<comment type="catalytic activity">
    <reaction evidence="2">
        <text>D-sedoheptulose 7-phosphate + D-glyceraldehyde 3-phosphate = D-erythrose 4-phosphate + beta-D-fructose 6-phosphate</text>
        <dbReference type="Rhea" id="RHEA:17053"/>
        <dbReference type="ChEBI" id="CHEBI:16897"/>
        <dbReference type="ChEBI" id="CHEBI:57483"/>
        <dbReference type="ChEBI" id="CHEBI:57634"/>
        <dbReference type="ChEBI" id="CHEBI:59776"/>
        <dbReference type="EC" id="2.2.1.2"/>
    </reaction>
</comment>
<dbReference type="PANTHER" id="PTHR10683">
    <property type="entry name" value="TRANSALDOLASE"/>
    <property type="match status" value="1"/>
</dbReference>
<dbReference type="InterPro" id="IPR013785">
    <property type="entry name" value="Aldolase_TIM"/>
</dbReference>
<evidence type="ECO:0000256" key="1">
    <source>
        <dbReference type="ARBA" id="ARBA00023270"/>
    </source>
</evidence>
<dbReference type="PANTHER" id="PTHR10683:SF34">
    <property type="entry name" value="TRANSALDOLASE"/>
    <property type="match status" value="1"/>
</dbReference>
<dbReference type="GO" id="GO:0005975">
    <property type="term" value="P:carbohydrate metabolic process"/>
    <property type="evidence" value="ECO:0007669"/>
    <property type="project" value="InterPro"/>
</dbReference>
<protein>
    <recommendedName>
        <fullName evidence="2">Transaldolase</fullName>
        <ecNumber evidence="2">2.2.1.2</ecNumber>
    </recommendedName>
</protein>
<gene>
    <name evidence="3" type="ORF">BP00DRAFT_473851</name>
</gene>
<dbReference type="PROSITE" id="PS00958">
    <property type="entry name" value="TRANSALDOLASE_2"/>
    <property type="match status" value="1"/>
</dbReference>
<dbReference type="UniPathway" id="UPA00115">
    <property type="reaction ID" value="UER00414"/>
</dbReference>
<keyword evidence="2" id="KW-0808">Transferase</keyword>
<dbReference type="GO" id="GO:0009052">
    <property type="term" value="P:pentose-phosphate shunt, non-oxidative branch"/>
    <property type="evidence" value="ECO:0007669"/>
    <property type="project" value="TreeGrafter"/>
</dbReference>
<proteinExistence type="predicted"/>
<keyword evidence="4" id="KW-1185">Reference proteome</keyword>
<comment type="pathway">
    <text evidence="2">Carbohydrate degradation; pentose phosphate pathway; D-glyceraldehyde 3-phosphate and beta-D-fructose 6-phosphate from D-ribose 5-phosphate and D-xylulose 5-phosphate (non-oxidative stage): step 2/3.</text>
</comment>
<comment type="function">
    <text evidence="2">Catalyzes the rate-limiting step of the non-oxidative phase in the pentose phosphate pathway. Catalyzes the reversible conversion of sedheptulose-7-phosphate and D-glyceraldehyde 3-phosphate into erythrose-4-phosphate and beta-D-fructose 6-phosphate.</text>
</comment>
<reference evidence="3 4" key="1">
    <citation type="submission" date="2018-02" db="EMBL/GenBank/DDBJ databases">
        <title>The genomes of Aspergillus section Nigri reveals drivers in fungal speciation.</title>
        <authorList>
            <consortium name="DOE Joint Genome Institute"/>
            <person name="Vesth T.C."/>
            <person name="Nybo J."/>
            <person name="Theobald S."/>
            <person name="Brandl J."/>
            <person name="Frisvad J.C."/>
            <person name="Nielsen K.F."/>
            <person name="Lyhne E.K."/>
            <person name="Kogle M.E."/>
            <person name="Kuo A."/>
            <person name="Riley R."/>
            <person name="Clum A."/>
            <person name="Nolan M."/>
            <person name="Lipzen A."/>
            <person name="Salamov A."/>
            <person name="Henrissat B."/>
            <person name="Wiebenga A."/>
            <person name="De vries R.P."/>
            <person name="Grigoriev I.V."/>
            <person name="Mortensen U.H."/>
            <person name="Andersen M.R."/>
            <person name="Baker S.E."/>
        </authorList>
    </citation>
    <scope>NUCLEOTIDE SEQUENCE [LARGE SCALE GENOMIC DNA]</scope>
    <source>
        <strain evidence="3 4">CBS 114.80</strain>
    </source>
</reference>
<evidence type="ECO:0000313" key="4">
    <source>
        <dbReference type="Proteomes" id="UP000248817"/>
    </source>
</evidence>
<dbReference type="GO" id="GO:0004801">
    <property type="term" value="F:transaldolase activity"/>
    <property type="evidence" value="ECO:0007669"/>
    <property type="project" value="UniProtKB-EC"/>
</dbReference>
<dbReference type="InterPro" id="IPR001585">
    <property type="entry name" value="TAL/FSA"/>
</dbReference>
<name>A0A2V5I5L8_9EURO</name>
<dbReference type="InterPro" id="IPR018225">
    <property type="entry name" value="Transaldolase_AS"/>
</dbReference>